<evidence type="ECO:0000256" key="1">
    <source>
        <dbReference type="SAM" id="MobiDB-lite"/>
    </source>
</evidence>
<sequence>MRFLDQASENSSLYQNSDSDWRIELPLSLLSDSFDKQGEDQKHDLVNRSDEEWLEIFEKSVFFQGKDPLVWGHFLACVYLDPISNKFGSFFVDKLGATHFPNVSLNENSIYHPAILNLSEKNKGSNVRKVLACSLLEKYATVDEPVIKKITNGAPLKFQYDQTHAGDLANACKIVEYCTPGNMGKSIMLHGLVHPRSVQSLLVDVVYENRPEAIDANNELVFYLGDQLEQLFDPLTEYSPEQTERVYITPEFSPEEQEEKDEPLINSICQELLTLQTNFTLSIIEFLQKVLIPLRIEVLNEDIPTLSAAKLNRLFPPTIDEVTRINCIFLDALKSATPYGAVEVLKACSVTVPYFYKAYSRHEAATKNFSKDIKLFLQKFKHVIPNSNVYTEMKIETIIKGPQEKLMKIKLILERLWQSKRWSTPEIQNDAKKHFQNTMEIVDSFGKLDASSMSAYNTRVFTPSGKILTELAKGWPLELQYKWLKRRIVGVFDVIDADNNNKRDLVVIFSDYVVILNIVDAEKYYVETDNKPLISDVLMNSLINEVALPPKIPKLQVVSHCYIDKVLTSTTKDNSITFTFLNSESPEIFVYKLASSKIRASHIEELCTKATILDKVTAFHLFISNRNNFNIYFTAHELEAYQNETIKSRFTLFLNCPPSIHQLKEHNIDLAFFATLDGGKVFLTKMTLEGTCDNVEVSQDELVTVLTREIMQNYPKYTYSFGSPFYKELMGVNEKLTRLLGHDFKLIDIQDPPAINTDPVEKGSSANIATTHKKDKSYGTITTFRSSISDFKDTLLSTEMNKTKSKKSALETQGTDSSKIENTSKPKSFLSKMFSIFKKKKSTGSKTGNTTVKTGNSKLKAAISKDLPLAAPTTKGHSSKEDRIGSVVHNKIPDAKLQVENAIVHCESNSNSISDSDDQTGKVDLQEPTKLDSVYTQPQHKRQSQVFNDDLYGDLGIASSIVPEKTTTLGEEQKLDNPTYQKTELCKVVTPQSFDIDNSFTSLEPNTRNVITIETNPVSAAEAFEETDDRDITFDEPKKEDEQAETKSPIFPKINKYVIPKINFTKSPSFAELFKEMRMVLDDSDEIVNWRRLSSEVSLNEKYAIHKNSEDDSKTIKRLSIPIEVPEQEEFVKKDEPQFDQKTLDTVASTVRSPKLPGSFNVIKASPAKIISHDKLFQKRMPRSSNSNTDPPSFYPVENAENARLVELTFHSQEELSENPFYTPLTEPSEVFDYTEDQTAQQDCLVHETTREPETKIGSSKPESAPLLEDLEFSFFHMSFDDTNNTSTRESTVEMKTEFDKNGELPRKVEAADPVFYKFNNFTKSSESFFSAHDKINSATTETDDEPIWISPSKLDMFDICNKSDTFFKSLQLPPKNKATSDLSSTVLPNSKSVRKDEPSFLRDSSYDYLGRFVADDQEQEEELDCKPTRLQFRP</sequence>
<dbReference type="Pfam" id="PF12015">
    <property type="entry name" value="Bud3_N"/>
    <property type="match status" value="1"/>
</dbReference>
<feature type="region of interest" description="Disordered" evidence="1">
    <location>
        <begin position="802"/>
        <end position="823"/>
    </location>
</feature>
<dbReference type="InterPro" id="IPR021895">
    <property type="entry name" value="Bud3_N"/>
</dbReference>
<proteinExistence type="predicted"/>
<dbReference type="InterPro" id="IPR057454">
    <property type="entry name" value="Bud3_C"/>
</dbReference>
<evidence type="ECO:0000313" key="3">
    <source>
        <dbReference type="EMBL" id="CDO92936.1"/>
    </source>
</evidence>
<keyword evidence="4" id="KW-1185">Reference proteome</keyword>
<comment type="caution">
    <text evidence="3">The sequence shown here is derived from an EMBL/GenBank/DDBJ whole genome shotgun (WGS) entry which is preliminary data.</text>
</comment>
<dbReference type="GO" id="GO:0005085">
    <property type="term" value="F:guanyl-nucleotide exchange factor activity"/>
    <property type="evidence" value="ECO:0007669"/>
    <property type="project" value="InterPro"/>
</dbReference>
<dbReference type="SUPFAM" id="SSF48065">
    <property type="entry name" value="DBL homology domain (DH-domain)"/>
    <property type="match status" value="1"/>
</dbReference>
<reference evidence="3 4" key="1">
    <citation type="submission" date="2014-03" db="EMBL/GenBank/DDBJ databases">
        <title>The genome of Kluyveromyces dobzhanskii.</title>
        <authorList>
            <person name="Nystedt B."/>
            <person name="Astrom S."/>
        </authorList>
    </citation>
    <scope>NUCLEOTIDE SEQUENCE [LARGE SCALE GENOMIC DNA]</scope>
    <source>
        <strain evidence="3 4">CBS 2104</strain>
    </source>
</reference>
<gene>
    <name evidence="3" type="ORF">KLDO_g1244</name>
</gene>
<dbReference type="EMBL" id="CCBQ010000019">
    <property type="protein sequence ID" value="CDO92936.1"/>
    <property type="molecule type" value="Genomic_DNA"/>
</dbReference>
<dbReference type="OrthoDB" id="4066896at2759"/>
<accession>A0A0A8L404</accession>
<evidence type="ECO:0000313" key="4">
    <source>
        <dbReference type="Proteomes" id="UP000031516"/>
    </source>
</evidence>
<protein>
    <submittedName>
        <fullName evidence="3">WGS project CCBQ000000000 data, contig 00099</fullName>
    </submittedName>
</protein>
<dbReference type="InterPro" id="IPR035899">
    <property type="entry name" value="DBL_dom_sf"/>
</dbReference>
<organism evidence="3 4">
    <name type="scientific">Kluyveromyces dobzhanskii CBS 2104</name>
    <dbReference type="NCBI Taxonomy" id="1427455"/>
    <lineage>
        <taxon>Eukaryota</taxon>
        <taxon>Fungi</taxon>
        <taxon>Dikarya</taxon>
        <taxon>Ascomycota</taxon>
        <taxon>Saccharomycotina</taxon>
        <taxon>Saccharomycetes</taxon>
        <taxon>Saccharomycetales</taxon>
        <taxon>Saccharomycetaceae</taxon>
        <taxon>Kluyveromyces</taxon>
    </lineage>
</organism>
<evidence type="ECO:0000259" key="2">
    <source>
        <dbReference type="SMART" id="SM00325"/>
    </source>
</evidence>
<dbReference type="SMART" id="SM00325">
    <property type="entry name" value="RhoGEF"/>
    <property type="match status" value="1"/>
</dbReference>
<feature type="region of interest" description="Disordered" evidence="1">
    <location>
        <begin position="1377"/>
        <end position="1399"/>
    </location>
</feature>
<feature type="domain" description="DH" evidence="2">
    <location>
        <begin position="268"/>
        <end position="444"/>
    </location>
</feature>
<dbReference type="Pfam" id="PF25351">
    <property type="entry name" value="PH_BUD3_C"/>
    <property type="match status" value="1"/>
</dbReference>
<dbReference type="Proteomes" id="UP000031516">
    <property type="component" value="Unassembled WGS sequence"/>
</dbReference>
<name>A0A0A8L404_9SACH</name>
<dbReference type="InterPro" id="IPR000219">
    <property type="entry name" value="DH_dom"/>
</dbReference>
<feature type="compositionally biased region" description="Polar residues" evidence="1">
    <location>
        <begin position="1378"/>
        <end position="1392"/>
    </location>
</feature>